<organism evidence="1 2">
    <name type="scientific">Trametes sanguinea</name>
    <dbReference type="NCBI Taxonomy" id="158606"/>
    <lineage>
        <taxon>Eukaryota</taxon>
        <taxon>Fungi</taxon>
        <taxon>Dikarya</taxon>
        <taxon>Basidiomycota</taxon>
        <taxon>Agaricomycotina</taxon>
        <taxon>Agaricomycetes</taxon>
        <taxon>Polyporales</taxon>
        <taxon>Polyporaceae</taxon>
        <taxon>Trametes</taxon>
    </lineage>
</organism>
<sequence>MKIEPSEVDPLVLNDAEALPTQSTDALWREVVSLRREIAALREKNASSDEHHDILPTRERAIKSSESGSVAKELKHKAHITSQRSSGKLAPARSGVRRSSLRPVAQLELGSYLDRVFKQLIGGAGGGGHVAWRLLQRQ</sequence>
<dbReference type="EMBL" id="JANSHE010003778">
    <property type="protein sequence ID" value="KAJ2984566.1"/>
    <property type="molecule type" value="Genomic_DNA"/>
</dbReference>
<gene>
    <name evidence="1" type="ORF">NUW54_g10463</name>
</gene>
<proteinExistence type="predicted"/>
<keyword evidence="2" id="KW-1185">Reference proteome</keyword>
<name>A0ACC1P040_9APHY</name>
<accession>A0ACC1P040</accession>
<evidence type="ECO:0000313" key="2">
    <source>
        <dbReference type="Proteomes" id="UP001144978"/>
    </source>
</evidence>
<protein>
    <submittedName>
        <fullName evidence="1">Uncharacterized protein</fullName>
    </submittedName>
</protein>
<dbReference type="Proteomes" id="UP001144978">
    <property type="component" value="Unassembled WGS sequence"/>
</dbReference>
<reference evidence="1" key="1">
    <citation type="submission" date="2022-08" db="EMBL/GenBank/DDBJ databases">
        <title>Genome Sequence of Pycnoporus sanguineus.</title>
        <authorList>
            <person name="Buettner E."/>
        </authorList>
    </citation>
    <scope>NUCLEOTIDE SEQUENCE</scope>
    <source>
        <strain evidence="1">CG-C14</strain>
    </source>
</reference>
<evidence type="ECO:0000313" key="1">
    <source>
        <dbReference type="EMBL" id="KAJ2984566.1"/>
    </source>
</evidence>
<comment type="caution">
    <text evidence="1">The sequence shown here is derived from an EMBL/GenBank/DDBJ whole genome shotgun (WGS) entry which is preliminary data.</text>
</comment>